<protein>
    <submittedName>
        <fullName evidence="10">Glycosyltransferase</fullName>
    </submittedName>
</protein>
<feature type="transmembrane region" description="Helical" evidence="7">
    <location>
        <begin position="375"/>
        <end position="399"/>
    </location>
</feature>
<dbReference type="GO" id="GO:0016020">
    <property type="term" value="C:membrane"/>
    <property type="evidence" value="ECO:0007669"/>
    <property type="project" value="UniProtKB-SubCell"/>
</dbReference>
<dbReference type="Pfam" id="PF00535">
    <property type="entry name" value="Glycos_transf_2"/>
    <property type="match status" value="1"/>
</dbReference>
<keyword evidence="6 7" id="KW-0472">Membrane</keyword>
<dbReference type="EMBL" id="DTAI01000088">
    <property type="protein sequence ID" value="HGN36531.1"/>
    <property type="molecule type" value="Genomic_DNA"/>
</dbReference>
<evidence type="ECO:0000259" key="8">
    <source>
        <dbReference type="Pfam" id="PF00535"/>
    </source>
</evidence>
<evidence type="ECO:0000256" key="2">
    <source>
        <dbReference type="ARBA" id="ARBA00022676"/>
    </source>
</evidence>
<dbReference type="InterPro" id="IPR029044">
    <property type="entry name" value="Nucleotide-diphossugar_trans"/>
</dbReference>
<dbReference type="InterPro" id="IPR050321">
    <property type="entry name" value="Glycosyltr_2/OpgH_subfam"/>
</dbReference>
<keyword evidence="5 7" id="KW-1133">Transmembrane helix</keyword>
<reference evidence="10" key="1">
    <citation type="journal article" date="2020" name="mSystems">
        <title>Genome- and Community-Level Interaction Insights into Carbon Utilization and Element Cycling Functions of Hydrothermarchaeota in Hydrothermal Sediment.</title>
        <authorList>
            <person name="Zhou Z."/>
            <person name="Liu Y."/>
            <person name="Xu W."/>
            <person name="Pan J."/>
            <person name="Luo Z.H."/>
            <person name="Li M."/>
        </authorList>
    </citation>
    <scope>NUCLEOTIDE SEQUENCE [LARGE SCALE GENOMIC DNA]</scope>
    <source>
        <strain evidence="10">SpSt-618</strain>
    </source>
</reference>
<dbReference type="Pfam" id="PF13632">
    <property type="entry name" value="Glyco_trans_2_3"/>
    <property type="match status" value="1"/>
</dbReference>
<dbReference type="Gene3D" id="3.90.550.10">
    <property type="entry name" value="Spore Coat Polysaccharide Biosynthesis Protein SpsA, Chain A"/>
    <property type="match status" value="1"/>
</dbReference>
<dbReference type="GO" id="GO:0016757">
    <property type="term" value="F:glycosyltransferase activity"/>
    <property type="evidence" value="ECO:0007669"/>
    <property type="project" value="UniProtKB-KW"/>
</dbReference>
<evidence type="ECO:0000256" key="1">
    <source>
        <dbReference type="ARBA" id="ARBA00004141"/>
    </source>
</evidence>
<organism evidence="10">
    <name type="scientific">Ignisphaera aggregans</name>
    <dbReference type="NCBI Taxonomy" id="334771"/>
    <lineage>
        <taxon>Archaea</taxon>
        <taxon>Thermoproteota</taxon>
        <taxon>Thermoprotei</taxon>
        <taxon>Desulfurococcales</taxon>
        <taxon>Desulfurococcaceae</taxon>
        <taxon>Ignisphaera</taxon>
    </lineage>
</organism>
<dbReference type="PANTHER" id="PTHR43867:SF2">
    <property type="entry name" value="CELLULOSE SYNTHASE CATALYTIC SUBUNIT A [UDP-FORMING]"/>
    <property type="match status" value="1"/>
</dbReference>
<evidence type="ECO:0000256" key="7">
    <source>
        <dbReference type="SAM" id="Phobius"/>
    </source>
</evidence>
<keyword evidence="3 10" id="KW-0808">Transferase</keyword>
<dbReference type="PANTHER" id="PTHR43867">
    <property type="entry name" value="CELLULOSE SYNTHASE CATALYTIC SUBUNIT A [UDP-FORMING]"/>
    <property type="match status" value="1"/>
</dbReference>
<gene>
    <name evidence="10" type="ORF">ENT87_03155</name>
</gene>
<feature type="transmembrane region" description="Helical" evidence="7">
    <location>
        <begin position="729"/>
        <end position="751"/>
    </location>
</feature>
<dbReference type="AlphaFoldDB" id="A0A7J3I7F4"/>
<keyword evidence="4 7" id="KW-0812">Transmembrane</keyword>
<dbReference type="InterPro" id="IPR001173">
    <property type="entry name" value="Glyco_trans_2-like"/>
</dbReference>
<feature type="transmembrane region" description="Helical" evidence="7">
    <location>
        <begin position="507"/>
        <end position="526"/>
    </location>
</feature>
<feature type="domain" description="Glycosyltransferase 2-like" evidence="8">
    <location>
        <begin position="80"/>
        <end position="187"/>
    </location>
</feature>
<proteinExistence type="predicted"/>
<feature type="transmembrane region" description="Helical" evidence="7">
    <location>
        <begin position="538"/>
        <end position="561"/>
    </location>
</feature>
<feature type="domain" description="Glycosyltransferase 2-like" evidence="9">
    <location>
        <begin position="193"/>
        <end position="384"/>
    </location>
</feature>
<accession>A0A7J3I7F4</accession>
<comment type="caution">
    <text evidence="10">The sequence shown here is derived from an EMBL/GenBank/DDBJ whole genome shotgun (WGS) entry which is preliminary data.</text>
</comment>
<evidence type="ECO:0000313" key="10">
    <source>
        <dbReference type="EMBL" id="HGN36531.1"/>
    </source>
</evidence>
<sequence>MIAEIFAYTALAFGILFFTYAIRYYIALSILALTLFRTSPLNNKKGSNNRVYSGGEVTLRFKENSFNSNVRSNSSPPMISIHIPLYNEEKVVDRLMEALTSLDYPNYEVIVVDDSTDSTTEKLKKWSNHKKVKIVHRESRAGYKGGALNEALKHMDESAEYVVVFDADFIPPRDILWRFLESFENNKNRKGLEGWEKSSNLVAIQGYQWHVLNASENWITRTVSAEYAGNYLIERVYMENLPGVKMIAGSVFMIKAEILRKYGWRESLTEDWDLTLRLYRDGYKVAYTPFIASPAECPSTITALMRQRARWAEGHTYAVRKYFKEILRSKFLSLREKLEFLYLTPYYLNSFFFLVGTLCWLLAELLHAKIPFWTSILGWSLLFTNLIAIPLVNLTGLFLEYRASRHWTGALGFIPLMHILALPQAIASLRGLVEKKESAWFRTLKTGKITELNILYRLRKMLRKREKEVKKTSKKLWITFIIMPLILALTGLLQIGYFQSIIYDQNASLAVSASTTLMILIVLLFLKNRKSIENMKPLLLKTGAVITTTLLIVTLMVAAPIQASPTTSFRIQSVPLETLYFNKDGSTDPSNPGTLSIGTPSGNQPLDIGKTYWWASEKRYQFEEGDSGVWIFHLSGNCVPPNDYCTVRGEIYVIQNRNGGPSSGYKVGSYDLGTVQRDVSRDINIQVTFNKTVEEYCGSGCYILFSIELSGTAQKFQLDTGSEGPERRYTYLVIPENSFVIIIILIPILILRRRLVLKGGRILIIP</sequence>
<evidence type="ECO:0000256" key="5">
    <source>
        <dbReference type="ARBA" id="ARBA00022989"/>
    </source>
</evidence>
<evidence type="ECO:0000259" key="9">
    <source>
        <dbReference type="Pfam" id="PF13632"/>
    </source>
</evidence>
<evidence type="ECO:0000256" key="6">
    <source>
        <dbReference type="ARBA" id="ARBA00023136"/>
    </source>
</evidence>
<feature type="transmembrane region" description="Helical" evidence="7">
    <location>
        <begin position="340"/>
        <end position="363"/>
    </location>
</feature>
<feature type="transmembrane region" description="Helical" evidence="7">
    <location>
        <begin position="6"/>
        <end position="36"/>
    </location>
</feature>
<feature type="transmembrane region" description="Helical" evidence="7">
    <location>
        <begin position="476"/>
        <end position="495"/>
    </location>
</feature>
<evidence type="ECO:0000256" key="4">
    <source>
        <dbReference type="ARBA" id="ARBA00022692"/>
    </source>
</evidence>
<dbReference type="SUPFAM" id="SSF53448">
    <property type="entry name" value="Nucleotide-diphospho-sugar transferases"/>
    <property type="match status" value="1"/>
</dbReference>
<comment type="subcellular location">
    <subcellularLocation>
        <location evidence="1">Membrane</location>
        <topology evidence="1">Multi-pass membrane protein</topology>
    </subcellularLocation>
</comment>
<feature type="transmembrane region" description="Helical" evidence="7">
    <location>
        <begin position="411"/>
        <end position="433"/>
    </location>
</feature>
<name>A0A7J3I7F4_9CREN</name>
<evidence type="ECO:0000256" key="3">
    <source>
        <dbReference type="ARBA" id="ARBA00022679"/>
    </source>
</evidence>
<keyword evidence="2" id="KW-0328">Glycosyltransferase</keyword>